<dbReference type="PANTHER" id="PTHR10443">
    <property type="entry name" value="MICROSOMAL DIPEPTIDASE"/>
    <property type="match status" value="1"/>
</dbReference>
<protein>
    <recommendedName>
        <fullName evidence="2">Dipeptidase</fullName>
        <ecNumber evidence="2">3.4.13.19</ecNumber>
    </recommendedName>
</protein>
<reference evidence="3" key="1">
    <citation type="journal article" date="2020" name="Stud. Mycol.">
        <title>101 Dothideomycetes genomes: a test case for predicting lifestyles and emergence of pathogens.</title>
        <authorList>
            <person name="Haridas S."/>
            <person name="Albert R."/>
            <person name="Binder M."/>
            <person name="Bloem J."/>
            <person name="Labutti K."/>
            <person name="Salamov A."/>
            <person name="Andreopoulos B."/>
            <person name="Baker S."/>
            <person name="Barry K."/>
            <person name="Bills G."/>
            <person name="Bluhm B."/>
            <person name="Cannon C."/>
            <person name="Castanera R."/>
            <person name="Culley D."/>
            <person name="Daum C."/>
            <person name="Ezra D."/>
            <person name="Gonzalez J."/>
            <person name="Henrissat B."/>
            <person name="Kuo A."/>
            <person name="Liang C."/>
            <person name="Lipzen A."/>
            <person name="Lutzoni F."/>
            <person name="Magnuson J."/>
            <person name="Mondo S."/>
            <person name="Nolan M."/>
            <person name="Ohm R."/>
            <person name="Pangilinan J."/>
            <person name="Park H.-J."/>
            <person name="Ramirez L."/>
            <person name="Alfaro M."/>
            <person name="Sun H."/>
            <person name="Tritt A."/>
            <person name="Yoshinaga Y."/>
            <person name="Zwiers L.-H."/>
            <person name="Turgeon B."/>
            <person name="Goodwin S."/>
            <person name="Spatafora J."/>
            <person name="Crous P."/>
            <person name="Grigoriev I."/>
        </authorList>
    </citation>
    <scope>NUCLEOTIDE SEQUENCE</scope>
    <source>
        <strain evidence="3">Tuck. ex Michener</strain>
    </source>
</reference>
<comment type="cofactor">
    <cofactor evidence="2">
        <name>Zn(2+)</name>
        <dbReference type="ChEBI" id="CHEBI:29105"/>
    </cofactor>
</comment>
<dbReference type="EMBL" id="ML991773">
    <property type="protein sequence ID" value="KAF2239358.1"/>
    <property type="molecule type" value="Genomic_DNA"/>
</dbReference>
<dbReference type="SUPFAM" id="SSF51556">
    <property type="entry name" value="Metallo-dependent hydrolases"/>
    <property type="match status" value="1"/>
</dbReference>
<name>A0A6A6HNG6_VIRVR</name>
<dbReference type="PROSITE" id="PS51365">
    <property type="entry name" value="RENAL_DIPEPTIDASE_2"/>
    <property type="match status" value="1"/>
</dbReference>
<gene>
    <name evidence="3" type="ORF">EV356DRAFT_439508</name>
</gene>
<keyword evidence="2" id="KW-0378">Hydrolase</keyword>
<keyword evidence="4" id="KW-1185">Reference proteome</keyword>
<dbReference type="EC" id="3.4.13.19" evidence="2"/>
<keyword evidence="2" id="KW-0862">Zinc</keyword>
<dbReference type="AlphaFoldDB" id="A0A6A6HNG6"/>
<dbReference type="Pfam" id="PF01244">
    <property type="entry name" value="Peptidase_M19"/>
    <property type="match status" value="1"/>
</dbReference>
<sequence length="441" mass="49090">MFTFLVLVIISSYYLLQAITVIPTSFLTIEQRANRILNHNPLIDGHDDLLILLRYLKGNHIYSKDFKRKFEHGGLDYHVDLPRIDKGRMGGAFWSAYVPCPSDAWNFSDEAYEPYVRQTLEQIDLFHRLSTAYPRYFTPTPSHTAALAAFSSGRLISPLAIEGLHQIGNSLSTLRLYHALGVRYATLTWNCHNRYADAAIVPDPTSGCPTAKQPLWHGLSPAGRTLIHEMNRLGMLVDLSHVSADTMRDVLSGAPTPDPDDPANSWNASVAPPIFSHSSAYAVCPHPRNVPDDVLRLVKARRSLVMVNFSPDFVACRPGPDTPETGLPEVVEEEATIGQVVRHIQHIGELVGYDYVGIGSDFDGIQSTPKGLEDVSKFPELVQEMLRQGVSDQDAAKVVGRNLLRVWKEVEKVAEELQKVMDPVEDDLPSLEKGSEFAKEL</sequence>
<dbReference type="CDD" id="cd01301">
    <property type="entry name" value="rDP_like"/>
    <property type="match status" value="1"/>
</dbReference>
<proteinExistence type="inferred from homology"/>
<dbReference type="InterPro" id="IPR032466">
    <property type="entry name" value="Metal_Hydrolase"/>
</dbReference>
<dbReference type="InterPro" id="IPR008257">
    <property type="entry name" value="Pept_M19"/>
</dbReference>
<dbReference type="Proteomes" id="UP000800092">
    <property type="component" value="Unassembled WGS sequence"/>
</dbReference>
<evidence type="ECO:0000313" key="4">
    <source>
        <dbReference type="Proteomes" id="UP000800092"/>
    </source>
</evidence>
<keyword evidence="1 2" id="KW-0224">Dipeptidase</keyword>
<keyword evidence="2" id="KW-0645">Protease</keyword>
<dbReference type="GO" id="GO:0046872">
    <property type="term" value="F:metal ion binding"/>
    <property type="evidence" value="ECO:0007669"/>
    <property type="project" value="UniProtKB-UniRule"/>
</dbReference>
<organism evidence="3 4">
    <name type="scientific">Viridothelium virens</name>
    <name type="common">Speckled blister lichen</name>
    <name type="synonym">Trypethelium virens</name>
    <dbReference type="NCBI Taxonomy" id="1048519"/>
    <lineage>
        <taxon>Eukaryota</taxon>
        <taxon>Fungi</taxon>
        <taxon>Dikarya</taxon>
        <taxon>Ascomycota</taxon>
        <taxon>Pezizomycotina</taxon>
        <taxon>Dothideomycetes</taxon>
        <taxon>Dothideomycetes incertae sedis</taxon>
        <taxon>Trypetheliales</taxon>
        <taxon>Trypetheliaceae</taxon>
        <taxon>Viridothelium</taxon>
    </lineage>
</organism>
<evidence type="ECO:0000313" key="3">
    <source>
        <dbReference type="EMBL" id="KAF2239358.1"/>
    </source>
</evidence>
<dbReference type="PANTHER" id="PTHR10443:SF12">
    <property type="entry name" value="DIPEPTIDASE"/>
    <property type="match status" value="1"/>
</dbReference>
<keyword evidence="2" id="KW-0479">Metal-binding</keyword>
<comment type="similarity">
    <text evidence="2">Belongs to the metallo-dependent hydrolases superfamily. Peptidase M19 family.</text>
</comment>
<comment type="catalytic activity">
    <reaction evidence="2">
        <text>an L-aminoacyl-L-amino acid + H2O = 2 an L-alpha-amino acid</text>
        <dbReference type="Rhea" id="RHEA:48940"/>
        <dbReference type="ChEBI" id="CHEBI:15377"/>
        <dbReference type="ChEBI" id="CHEBI:59869"/>
        <dbReference type="ChEBI" id="CHEBI:77460"/>
        <dbReference type="EC" id="3.4.13.19"/>
    </reaction>
</comment>
<accession>A0A6A6HNG6</accession>
<dbReference type="GO" id="GO:0006508">
    <property type="term" value="P:proteolysis"/>
    <property type="evidence" value="ECO:0007669"/>
    <property type="project" value="UniProtKB-KW"/>
</dbReference>
<dbReference type="OrthoDB" id="445695at2759"/>
<dbReference type="Gene3D" id="3.20.20.140">
    <property type="entry name" value="Metal-dependent hydrolases"/>
    <property type="match status" value="1"/>
</dbReference>
<evidence type="ECO:0000256" key="1">
    <source>
        <dbReference type="ARBA" id="ARBA00022997"/>
    </source>
</evidence>
<dbReference type="GO" id="GO:0070573">
    <property type="term" value="F:metallodipeptidase activity"/>
    <property type="evidence" value="ECO:0007669"/>
    <property type="project" value="InterPro"/>
</dbReference>
<keyword evidence="2" id="KW-0482">Metalloprotease</keyword>
<evidence type="ECO:0000256" key="2">
    <source>
        <dbReference type="RuleBase" id="RU341113"/>
    </source>
</evidence>